<evidence type="ECO:0000259" key="17">
    <source>
        <dbReference type="Pfam" id="PF22461"/>
    </source>
</evidence>
<organism evidence="18 19">
    <name type="scientific">Brumimicrobium salinarum</name>
    <dbReference type="NCBI Taxonomy" id="2058658"/>
    <lineage>
        <taxon>Bacteria</taxon>
        <taxon>Pseudomonadati</taxon>
        <taxon>Bacteroidota</taxon>
        <taxon>Flavobacteriia</taxon>
        <taxon>Flavobacteriales</taxon>
        <taxon>Crocinitomicaceae</taxon>
        <taxon>Brumimicrobium</taxon>
    </lineage>
</organism>
<dbReference type="GO" id="GO:0046930">
    <property type="term" value="C:pore complex"/>
    <property type="evidence" value="ECO:0007669"/>
    <property type="project" value="UniProtKB-KW"/>
</dbReference>
<evidence type="ECO:0000313" key="19">
    <source>
        <dbReference type="Proteomes" id="UP000236654"/>
    </source>
</evidence>
<keyword evidence="11 15" id="KW-0472">Membrane</keyword>
<dbReference type="PANTHER" id="PTHR33619:SF3">
    <property type="entry name" value="POLYSACCHARIDE EXPORT PROTEIN GFCE-RELATED"/>
    <property type="match status" value="1"/>
</dbReference>
<evidence type="ECO:0000256" key="14">
    <source>
        <dbReference type="ARBA" id="ARBA00023288"/>
    </source>
</evidence>
<dbReference type="InterPro" id="IPR003715">
    <property type="entry name" value="Poly_export_N"/>
</dbReference>
<evidence type="ECO:0000256" key="11">
    <source>
        <dbReference type="ARBA" id="ARBA00023136"/>
    </source>
</evidence>
<dbReference type="Pfam" id="PF02563">
    <property type="entry name" value="Poly_export"/>
    <property type="match status" value="1"/>
</dbReference>
<dbReference type="GO" id="GO:0015159">
    <property type="term" value="F:polysaccharide transmembrane transporter activity"/>
    <property type="evidence" value="ECO:0007669"/>
    <property type="project" value="InterPro"/>
</dbReference>
<gene>
    <name evidence="18" type="ORF">CW751_12765</name>
</gene>
<dbReference type="PROSITE" id="PS51257">
    <property type="entry name" value="PROKAR_LIPOPROTEIN"/>
    <property type="match status" value="1"/>
</dbReference>
<keyword evidence="5 18" id="KW-0762">Sugar transport</keyword>
<dbReference type="PANTHER" id="PTHR33619">
    <property type="entry name" value="POLYSACCHARIDE EXPORT PROTEIN GFCE-RELATED"/>
    <property type="match status" value="1"/>
</dbReference>
<dbReference type="OrthoDB" id="662756at2"/>
<dbReference type="InterPro" id="IPR054765">
    <property type="entry name" value="SLBB_dom"/>
</dbReference>
<dbReference type="Proteomes" id="UP000236654">
    <property type="component" value="Unassembled WGS sequence"/>
</dbReference>
<feature type="domain" description="SLBB" evidence="17">
    <location>
        <begin position="145"/>
        <end position="224"/>
    </location>
</feature>
<evidence type="ECO:0000256" key="15">
    <source>
        <dbReference type="SAM" id="Phobius"/>
    </source>
</evidence>
<evidence type="ECO:0000256" key="3">
    <source>
        <dbReference type="ARBA" id="ARBA00022448"/>
    </source>
</evidence>
<feature type="transmembrane region" description="Helical" evidence="15">
    <location>
        <begin position="236"/>
        <end position="259"/>
    </location>
</feature>
<evidence type="ECO:0000313" key="18">
    <source>
        <dbReference type="EMBL" id="PKR79948.1"/>
    </source>
</evidence>
<comment type="subcellular location">
    <subcellularLocation>
        <location evidence="1">Cell outer membrane</location>
        <topology evidence="1">Multi-pass membrane protein</topology>
    </subcellularLocation>
</comment>
<comment type="similarity">
    <text evidence="2">Belongs to the BexD/CtrA/VexA family.</text>
</comment>
<keyword evidence="12" id="KW-0564">Palmitate</keyword>
<dbReference type="GO" id="GO:0015288">
    <property type="term" value="F:porin activity"/>
    <property type="evidence" value="ECO:0007669"/>
    <property type="project" value="UniProtKB-KW"/>
</dbReference>
<dbReference type="EMBL" id="PJNI01000016">
    <property type="protein sequence ID" value="PKR79948.1"/>
    <property type="molecule type" value="Genomic_DNA"/>
</dbReference>
<dbReference type="Pfam" id="PF22461">
    <property type="entry name" value="SLBB_2"/>
    <property type="match status" value="1"/>
</dbReference>
<dbReference type="InterPro" id="IPR049712">
    <property type="entry name" value="Poly_export"/>
</dbReference>
<feature type="domain" description="Polysaccharide export protein N-terminal" evidence="16">
    <location>
        <begin position="47"/>
        <end position="141"/>
    </location>
</feature>
<dbReference type="GO" id="GO:0006811">
    <property type="term" value="P:monoatomic ion transport"/>
    <property type="evidence" value="ECO:0007669"/>
    <property type="project" value="UniProtKB-KW"/>
</dbReference>
<keyword evidence="4" id="KW-1134">Transmembrane beta strand</keyword>
<sequence length="260" mass="29218">MIKISLFLTPILLLVVLSSCNTYKKMVYFQTEESDSLHVNQAEFTPTLKTDDFLSIVITADDQESALPFNFPIMTNTYSSNQGYTQGTPAKTGYLIDDEGMVNLPVLGRTHLGGKSRSEATQYLENELRAYLSNPVVNIQIQNYKITVLGDVKRPGTFNIPNERITLLEAIGLSSDLDITGMRNNVLVIREDEGQKKQYRIDLTTDEVLYSPVYYLQQNDVVYVEPNRAKRSQGTFWRSSGGILISLTSLVITTITLIVK</sequence>
<dbReference type="RefSeq" id="WP_101335418.1">
    <property type="nucleotide sequence ID" value="NZ_PJNI01000016.1"/>
</dbReference>
<keyword evidence="3" id="KW-0813">Transport</keyword>
<evidence type="ECO:0000256" key="12">
    <source>
        <dbReference type="ARBA" id="ARBA00023139"/>
    </source>
</evidence>
<keyword evidence="14" id="KW-0449">Lipoprotein</keyword>
<evidence type="ECO:0000256" key="13">
    <source>
        <dbReference type="ARBA" id="ARBA00023237"/>
    </source>
</evidence>
<comment type="caution">
    <text evidence="18">The sequence shown here is derived from an EMBL/GenBank/DDBJ whole genome shotgun (WGS) entry which is preliminary data.</text>
</comment>
<keyword evidence="19" id="KW-1185">Reference proteome</keyword>
<evidence type="ECO:0000259" key="16">
    <source>
        <dbReference type="Pfam" id="PF02563"/>
    </source>
</evidence>
<evidence type="ECO:0000256" key="8">
    <source>
        <dbReference type="ARBA" id="ARBA00023047"/>
    </source>
</evidence>
<reference evidence="18 19" key="1">
    <citation type="submission" date="2017-12" db="EMBL/GenBank/DDBJ databases">
        <title>The draft genome sequence of Brumimicrobium saltpan LHR20.</title>
        <authorList>
            <person name="Do Z.-J."/>
            <person name="Luo H.-R."/>
        </authorList>
    </citation>
    <scope>NUCLEOTIDE SEQUENCE [LARGE SCALE GENOMIC DNA]</scope>
    <source>
        <strain evidence="18 19">LHR20</strain>
    </source>
</reference>
<proteinExistence type="inferred from homology"/>
<keyword evidence="13" id="KW-0998">Cell outer membrane</keyword>
<evidence type="ECO:0000256" key="7">
    <source>
        <dbReference type="ARBA" id="ARBA00022729"/>
    </source>
</evidence>
<protein>
    <submittedName>
        <fullName evidence="18">Sugar transporter</fullName>
    </submittedName>
</protein>
<dbReference type="AlphaFoldDB" id="A0A2I0R040"/>
<evidence type="ECO:0000256" key="2">
    <source>
        <dbReference type="ARBA" id="ARBA00009450"/>
    </source>
</evidence>
<keyword evidence="15" id="KW-1133">Transmembrane helix</keyword>
<keyword evidence="10" id="KW-0626">Porin</keyword>
<evidence type="ECO:0000256" key="4">
    <source>
        <dbReference type="ARBA" id="ARBA00022452"/>
    </source>
</evidence>
<evidence type="ECO:0000256" key="1">
    <source>
        <dbReference type="ARBA" id="ARBA00004571"/>
    </source>
</evidence>
<keyword evidence="8" id="KW-0625">Polysaccharide transport</keyword>
<accession>A0A2I0R040</accession>
<evidence type="ECO:0000256" key="6">
    <source>
        <dbReference type="ARBA" id="ARBA00022692"/>
    </source>
</evidence>
<evidence type="ECO:0000256" key="9">
    <source>
        <dbReference type="ARBA" id="ARBA00023065"/>
    </source>
</evidence>
<dbReference type="Gene3D" id="3.10.560.10">
    <property type="entry name" value="Outer membrane lipoprotein wza domain like"/>
    <property type="match status" value="1"/>
</dbReference>
<name>A0A2I0R040_9FLAO</name>
<evidence type="ECO:0000256" key="5">
    <source>
        <dbReference type="ARBA" id="ARBA00022597"/>
    </source>
</evidence>
<keyword evidence="9" id="KW-0406">Ion transport</keyword>
<keyword evidence="6 15" id="KW-0812">Transmembrane</keyword>
<dbReference type="GO" id="GO:0009279">
    <property type="term" value="C:cell outer membrane"/>
    <property type="evidence" value="ECO:0007669"/>
    <property type="project" value="UniProtKB-SubCell"/>
</dbReference>
<evidence type="ECO:0000256" key="10">
    <source>
        <dbReference type="ARBA" id="ARBA00023114"/>
    </source>
</evidence>
<keyword evidence="7" id="KW-0732">Signal</keyword>